<evidence type="ECO:0000313" key="2">
    <source>
        <dbReference type="EMBL" id="TCW40088.1"/>
    </source>
</evidence>
<gene>
    <name evidence="2" type="ORF">EDC29_101505</name>
</gene>
<dbReference type="Proteomes" id="UP000295247">
    <property type="component" value="Unassembled WGS sequence"/>
</dbReference>
<evidence type="ECO:0000256" key="1">
    <source>
        <dbReference type="SAM" id="MobiDB-lite"/>
    </source>
</evidence>
<evidence type="ECO:0000313" key="3">
    <source>
        <dbReference type="Proteomes" id="UP000295247"/>
    </source>
</evidence>
<protein>
    <submittedName>
        <fullName evidence="2">Uncharacterized protein</fullName>
    </submittedName>
</protein>
<feature type="region of interest" description="Disordered" evidence="1">
    <location>
        <begin position="109"/>
        <end position="132"/>
    </location>
</feature>
<reference evidence="2 3" key="1">
    <citation type="submission" date="2019-03" db="EMBL/GenBank/DDBJ databases">
        <title>Genomic Encyclopedia of Type Strains, Phase IV (KMG-IV): sequencing the most valuable type-strain genomes for metagenomic binning, comparative biology and taxonomic classification.</title>
        <authorList>
            <person name="Goeker M."/>
        </authorList>
    </citation>
    <scope>NUCLEOTIDE SEQUENCE [LARGE SCALE GENOMIC DNA]</scope>
    <source>
        <strain evidence="2 3">DSM 203</strain>
    </source>
</reference>
<organism evidence="2 3">
    <name type="scientific">Marichromatium gracile</name>
    <name type="common">Chromatium gracile</name>
    <dbReference type="NCBI Taxonomy" id="1048"/>
    <lineage>
        <taxon>Bacteria</taxon>
        <taxon>Pseudomonadati</taxon>
        <taxon>Pseudomonadota</taxon>
        <taxon>Gammaproteobacteria</taxon>
        <taxon>Chromatiales</taxon>
        <taxon>Chromatiaceae</taxon>
        <taxon>Marichromatium</taxon>
    </lineage>
</organism>
<dbReference type="RefSeq" id="WP_132228413.1">
    <property type="nucleotide sequence ID" value="NZ_NRRH01000049.1"/>
</dbReference>
<feature type="region of interest" description="Disordered" evidence="1">
    <location>
        <begin position="1"/>
        <end position="29"/>
    </location>
</feature>
<comment type="caution">
    <text evidence="2">The sequence shown here is derived from an EMBL/GenBank/DDBJ whole genome shotgun (WGS) entry which is preliminary data.</text>
</comment>
<dbReference type="AlphaFoldDB" id="A0A4R4AKX5"/>
<name>A0A4R4AKX5_MARGR</name>
<sequence length="132" mass="14136">MTSPKEPRDDTPETPHPAPGAYGIRGSATPESLILEQLSQGPKAQACRRSKAALHQLIRDAEQAHKARSRVGTETCPQCGQPRLAHYRLAERFHLLECAHCGHHGRGTSAAAARADAESGVGSGRDWRTAPG</sequence>
<feature type="compositionally biased region" description="Basic and acidic residues" evidence="1">
    <location>
        <begin position="1"/>
        <end position="13"/>
    </location>
</feature>
<dbReference type="EMBL" id="SMDC01000001">
    <property type="protein sequence ID" value="TCW40088.1"/>
    <property type="molecule type" value="Genomic_DNA"/>
</dbReference>
<accession>A0A4R4AKX5</accession>
<proteinExistence type="predicted"/>